<evidence type="ECO:0000313" key="2">
    <source>
        <dbReference type="Proteomes" id="UP001145114"/>
    </source>
</evidence>
<protein>
    <submittedName>
        <fullName evidence="1">Uncharacterized protein</fullName>
    </submittedName>
</protein>
<organism evidence="1 2">
    <name type="scientific">Spiromyces aspiralis</name>
    <dbReference type="NCBI Taxonomy" id="68401"/>
    <lineage>
        <taxon>Eukaryota</taxon>
        <taxon>Fungi</taxon>
        <taxon>Fungi incertae sedis</taxon>
        <taxon>Zoopagomycota</taxon>
        <taxon>Kickxellomycotina</taxon>
        <taxon>Kickxellomycetes</taxon>
        <taxon>Kickxellales</taxon>
        <taxon>Kickxellaceae</taxon>
        <taxon>Spiromyces</taxon>
    </lineage>
</organism>
<name>A0ACC1HKU6_9FUNG</name>
<dbReference type="Proteomes" id="UP001145114">
    <property type="component" value="Unassembled WGS sequence"/>
</dbReference>
<evidence type="ECO:0000313" key="1">
    <source>
        <dbReference type="EMBL" id="KAJ1676306.1"/>
    </source>
</evidence>
<comment type="caution">
    <text evidence="1">The sequence shown here is derived from an EMBL/GenBank/DDBJ whole genome shotgun (WGS) entry which is preliminary data.</text>
</comment>
<accession>A0ACC1HKU6</accession>
<sequence>MADTAATAPAPTALAVLKERLEELECQVKELLTNSTKVATTSRPCLYCDQQGHTKRQCELLTQDLRAQIVRINHHGKLTNLSGEVYRLNT</sequence>
<gene>
    <name evidence="1" type="ORF">EV182_008454</name>
</gene>
<reference evidence="1" key="1">
    <citation type="submission" date="2022-06" db="EMBL/GenBank/DDBJ databases">
        <title>Phylogenomic reconstructions and comparative analyses of Kickxellomycotina fungi.</title>
        <authorList>
            <person name="Reynolds N.K."/>
            <person name="Stajich J.E."/>
            <person name="Barry K."/>
            <person name="Grigoriev I.V."/>
            <person name="Crous P."/>
            <person name="Smith M.E."/>
        </authorList>
    </citation>
    <scope>NUCLEOTIDE SEQUENCE</scope>
    <source>
        <strain evidence="1">RSA 2271</strain>
    </source>
</reference>
<feature type="non-terminal residue" evidence="1">
    <location>
        <position position="90"/>
    </location>
</feature>
<keyword evidence="2" id="KW-1185">Reference proteome</keyword>
<dbReference type="EMBL" id="JAMZIH010004353">
    <property type="protein sequence ID" value="KAJ1676306.1"/>
    <property type="molecule type" value="Genomic_DNA"/>
</dbReference>
<proteinExistence type="predicted"/>